<evidence type="ECO:0000256" key="2">
    <source>
        <dbReference type="ARBA" id="ARBA00005244"/>
    </source>
</evidence>
<organism evidence="15 16">
    <name type="scientific">Phascolarctobacterium succinatutens YIT 12067</name>
    <dbReference type="NCBI Taxonomy" id="626939"/>
    <lineage>
        <taxon>Bacteria</taxon>
        <taxon>Bacillati</taxon>
        <taxon>Bacillota</taxon>
        <taxon>Negativicutes</taxon>
        <taxon>Acidaminococcales</taxon>
        <taxon>Acidaminococcaceae</taxon>
        <taxon>Phascolarctobacterium</taxon>
    </lineage>
</organism>
<evidence type="ECO:0000256" key="3">
    <source>
        <dbReference type="ARBA" id="ARBA00022722"/>
    </source>
</evidence>
<feature type="binding site" evidence="13">
    <location>
        <position position="11"/>
    </location>
    <ligand>
        <name>Mg(2+)</name>
        <dbReference type="ChEBI" id="CHEBI:18420"/>
        <label>1</label>
    </ligand>
</feature>
<feature type="binding site" evidence="13">
    <location>
        <position position="503"/>
    </location>
    <ligand>
        <name>Mg(2+)</name>
        <dbReference type="ChEBI" id="CHEBI:18420"/>
        <label>1</label>
    </ligand>
</feature>
<dbReference type="GO" id="GO:0051607">
    <property type="term" value="P:defense response to virus"/>
    <property type="evidence" value="ECO:0007669"/>
    <property type="project" value="UniProtKB-UniRule"/>
</dbReference>
<name>E8LGQ1_9FIRM</name>
<keyword evidence="6 13" id="KW-0378">Hydrolase</keyword>
<dbReference type="NCBIfam" id="TIGR01865">
    <property type="entry name" value="cas_Csn1"/>
    <property type="match status" value="1"/>
</dbReference>
<keyword evidence="9 13" id="KW-0051">Antiviral defense</keyword>
<evidence type="ECO:0000256" key="7">
    <source>
        <dbReference type="ARBA" id="ARBA00022842"/>
    </source>
</evidence>
<gene>
    <name evidence="15" type="primary">csn1</name>
    <name evidence="13" type="synonym">cas9</name>
    <name evidence="15" type="ORF">HMPREF9443_02055</name>
</gene>
<dbReference type="GO" id="GO:0043571">
    <property type="term" value="P:maintenance of CRISPR repeat elements"/>
    <property type="evidence" value="ECO:0007669"/>
    <property type="project" value="UniProtKB-UniRule"/>
</dbReference>
<keyword evidence="11" id="KW-0464">Manganese</keyword>
<dbReference type="EC" id="3.1.-.-" evidence="13"/>
<dbReference type="OrthoDB" id="9757607at2"/>
<dbReference type="Pfam" id="PF18470">
    <property type="entry name" value="Cas9_a"/>
    <property type="match status" value="1"/>
</dbReference>
<accession>E8LGQ1</accession>
<sequence length="1087" mass="124635">MLRMKYAIGLDIGIASVGYAVLALDHEENPWGIIRLGSRIFDVAENPKDGASLALPRREARSVRRRLRRHHHRLERIKNLLINTEFITKDELLHLYDGNLSDVYELRVKALDYSVTNAELTRILLHLAQRRGFKSNRKSDANDKEAGQLLEAVSANAKRMQENHYRTVGEMFYKDDLFSKYKRNKGGTYLTTVHRDMIAAEARTILEKQFALGNNICTQDFIDKYLSILLSQRQFDEGPGEPSPYAGNQIANMIGKCTFEPNEYRAAKASYSFERFNLLQKVNHLRLLLEGKSIALDNEQRKKIIALAHDKADLRYSHIRKALGLDEKVLFNTITYNDDVSVIEKKTKFNFLQAYHQIKKVLAEDMQKLTTEQLDNIGQILSTYKSDNKRTEELSALGLEKKIIDALLGINGLSKFAHLSLKALRKINPYLEEGKIYNEACTAAGYDFKAHANTQKTELLPAYKEEMDDITSPVARRAIAQSIKVINAIIREQKGSPLYINIELAREMAKGFDERTQIDKANKENQAKNERIMERIRTEFHKANPTGMDLIKLKLWEEQDGRSPYSQKAISINRLFEPGYVDIDHIVPYSISFDDSFKNKVLVFSDENRDKGNRLPIAYLQSKFGAKAAENFMIWVQSNIKDYKKRQKLLKREITEEDINKFKERNLQDTKTISRFLYNYINDYLLFAPSDTGKKKRVTAVNGTITAYLRKRWGINKIRANGDKHHAVDAVVIACTTDKMIKDLSSFSRYHELEYTHTDTESFLVNSLTGEILKRFPYPWEDFRPELMARLSDNPADALRKLNLIFYHGIDLSTIKPIFVSRMPRHKVTGAAHKATIKSARCLDNGIVICKTSLQNLKLDKEGEIANYYAPESDTILYNALKERLRSYDNKPAKAFAEPFYKPKADGTPGPLVKKVKVYEKSTLNVAVQQNTAVADNDSMVRVDVFHVKGNGYYLVPIYIADTLKKELPNKAIVAYKPYADWPVMDDSNFIFSLYPNDLIKFEHKNSVKFAKVNKESTLNDFYSTKSEIVYFKGCNINTGAITIINHENTYVVSSLGVKTLPSLEKYQADVLGNYTKVKKEVRKPFR</sequence>
<evidence type="ECO:0000256" key="6">
    <source>
        <dbReference type="ARBA" id="ARBA00022801"/>
    </source>
</evidence>
<evidence type="ECO:0000256" key="10">
    <source>
        <dbReference type="ARBA" id="ARBA00023125"/>
    </source>
</evidence>
<feature type="binding site" evidence="13">
    <location>
        <position position="507"/>
    </location>
    <ligand>
        <name>Mg(2+)</name>
        <dbReference type="ChEBI" id="CHEBI:18420"/>
        <label>2</label>
    </ligand>
</feature>
<evidence type="ECO:0000259" key="14">
    <source>
        <dbReference type="PROSITE" id="PS51749"/>
    </source>
</evidence>
<evidence type="ECO:0000256" key="5">
    <source>
        <dbReference type="ARBA" id="ARBA00022759"/>
    </source>
</evidence>
<dbReference type="InterPro" id="IPR033114">
    <property type="entry name" value="HNH_CAS9"/>
</dbReference>
<evidence type="ECO:0000256" key="11">
    <source>
        <dbReference type="ARBA" id="ARBA00023211"/>
    </source>
</evidence>
<evidence type="ECO:0000256" key="4">
    <source>
        <dbReference type="ARBA" id="ARBA00022723"/>
    </source>
</evidence>
<dbReference type="InterPro" id="IPR036397">
    <property type="entry name" value="RNaseH_sf"/>
</dbReference>
<dbReference type="InterPro" id="IPR028629">
    <property type="entry name" value="Cas9"/>
</dbReference>
<comment type="function">
    <text evidence="13">CRISPR (clustered regularly interspaced short palindromic repeat) is an adaptive immune system that provides protection against mobile genetic elements (viruses, transposable elements and conjugative plasmids). CRISPR clusters contain spacers, sequences complementary to antecedent mobile elements, and target invading nucleic acids. CRISPR clusters are transcribed and processed into CRISPR RNA (crRNA). In type II CRISPR systems correct processing of pre-crRNA requires a trans-encoded small RNA (tracrRNA), endogenous ribonuclease 3 (rnc) and this protein. The tracrRNA serves as a guide for ribonuclease 3-aided processing of pre-crRNA. Subsequently Cas9/crRNA/tracrRNA endonucleolytically cleaves linear or circular dsDNA target complementary to the spacer; Cas9 is inactive in the absence of the 2 guide RNAs (gRNA). Cas9 recognizes the protospacer adjacent motif (PAM) in the CRISPR repeat sequences to help distinguish self versus nonself, as targets within the bacterial CRISPR locus do not have PAMs. PAM recognition is also required for catalytic activity.</text>
</comment>
<keyword evidence="4 13" id="KW-0479">Metal-binding</keyword>
<comment type="cofactor">
    <cofactor evidence="1 13">
        <name>Mg(2+)</name>
        <dbReference type="ChEBI" id="CHEBI:18420"/>
    </cofactor>
</comment>
<feature type="active site" description="For RuvC-like nuclease domain" evidence="13">
    <location>
        <position position="11"/>
    </location>
</feature>
<comment type="caution">
    <text evidence="15">The sequence shown here is derived from an EMBL/GenBank/DDBJ whole genome shotgun (WGS) entry which is preliminary data.</text>
</comment>
<comment type="similarity">
    <text evidence="13">Belongs to the CRISPR-associated Cas9 family.</text>
</comment>
<reference evidence="15 16" key="1">
    <citation type="submission" date="2011-01" db="EMBL/GenBank/DDBJ databases">
        <authorList>
            <person name="Weinstock G."/>
            <person name="Sodergren E."/>
            <person name="Clifton S."/>
            <person name="Fulton L."/>
            <person name="Fulton B."/>
            <person name="Courtney L."/>
            <person name="Fronick C."/>
            <person name="Harrison M."/>
            <person name="Strong C."/>
            <person name="Farmer C."/>
            <person name="Delahaunty K."/>
            <person name="Markovic C."/>
            <person name="Hall O."/>
            <person name="Minx P."/>
            <person name="Tomlinson C."/>
            <person name="Mitreva M."/>
            <person name="Hou S."/>
            <person name="Chen J."/>
            <person name="Wollam A."/>
            <person name="Pepin K.H."/>
            <person name="Johnson M."/>
            <person name="Bhonagiri V."/>
            <person name="Zhang X."/>
            <person name="Suruliraj S."/>
            <person name="Warren W."/>
            <person name="Chinwalla A."/>
            <person name="Mardis E.R."/>
            <person name="Wilson R.K."/>
        </authorList>
    </citation>
    <scope>NUCLEOTIDE SEQUENCE [LARGE SCALE GENOMIC DNA]</scope>
    <source>
        <strain evidence="15 16">YIT 12067</strain>
    </source>
</reference>
<dbReference type="Pfam" id="PF13395">
    <property type="entry name" value="HNH_4"/>
    <property type="match status" value="1"/>
</dbReference>
<evidence type="ECO:0000256" key="13">
    <source>
        <dbReference type="HAMAP-Rule" id="MF_01480"/>
    </source>
</evidence>
<keyword evidence="16" id="KW-1185">Reference proteome</keyword>
<dbReference type="InterPro" id="IPR040619">
    <property type="entry name" value="Cas9_alpha-helical_lobe"/>
</dbReference>
<dbReference type="Gene3D" id="3.30.420.10">
    <property type="entry name" value="Ribonuclease H-like superfamily/Ribonuclease H"/>
    <property type="match status" value="3"/>
</dbReference>
<evidence type="ECO:0000256" key="9">
    <source>
        <dbReference type="ARBA" id="ARBA00023118"/>
    </source>
</evidence>
<evidence type="ECO:0000256" key="1">
    <source>
        <dbReference type="ARBA" id="ARBA00001946"/>
    </source>
</evidence>
<comment type="subunit">
    <text evidence="12 13">Monomer. Binds crRNA and tracrRNA.</text>
</comment>
<evidence type="ECO:0000313" key="16">
    <source>
        <dbReference type="Proteomes" id="UP000004923"/>
    </source>
</evidence>
<proteinExistence type="inferred from homology"/>
<comment type="domain">
    <text evidence="13">Has 2 endonuclease domains. The discontinuous RuvC-like domain cleaves the target DNA noncomplementary to crRNA while the HNH nuclease domain cleaves the target DNA complementary to crRNA.</text>
</comment>
<dbReference type="HAMAP" id="MF_01480">
    <property type="entry name" value="Cas9"/>
    <property type="match status" value="1"/>
</dbReference>
<protein>
    <recommendedName>
        <fullName evidence="13">CRISPR-associated endonuclease Cas9</fullName>
        <ecNumber evidence="13">3.1.-.-</ecNumber>
    </recommendedName>
</protein>
<feature type="binding site" evidence="13">
    <location>
        <position position="11"/>
    </location>
    <ligand>
        <name>Mg(2+)</name>
        <dbReference type="ChEBI" id="CHEBI:18420"/>
        <label>2</label>
    </ligand>
</feature>
<dbReference type="GO" id="GO:0016787">
    <property type="term" value="F:hydrolase activity"/>
    <property type="evidence" value="ECO:0007669"/>
    <property type="project" value="UniProtKB-KW"/>
</dbReference>
<dbReference type="GO" id="GO:0046872">
    <property type="term" value="F:metal ion binding"/>
    <property type="evidence" value="ECO:0007669"/>
    <property type="project" value="UniProtKB-UniRule"/>
</dbReference>
<dbReference type="Pfam" id="PF18541">
    <property type="entry name" value="RuvC_III"/>
    <property type="match status" value="1"/>
</dbReference>
<keyword evidence="7 13" id="KW-0460">Magnesium</keyword>
<dbReference type="InterPro" id="IPR041383">
    <property type="entry name" value="RuvC_III"/>
</dbReference>
<keyword evidence="3 13" id="KW-0540">Nuclease</keyword>
<dbReference type="eggNOG" id="COG3513">
    <property type="taxonomic scope" value="Bacteria"/>
</dbReference>
<keyword evidence="8 13" id="KW-0694">RNA-binding</keyword>
<dbReference type="HOGENOM" id="CLU_007514_0_0_9"/>
<feature type="active site" description="Proton acceptor for HNH nuclease domain" evidence="13">
    <location>
        <position position="585"/>
    </location>
</feature>
<dbReference type="PROSITE" id="PS51749">
    <property type="entry name" value="HNH_CAS9"/>
    <property type="match status" value="1"/>
</dbReference>
<dbReference type="InterPro" id="IPR003615">
    <property type="entry name" value="HNH_nuc"/>
</dbReference>
<evidence type="ECO:0000256" key="8">
    <source>
        <dbReference type="ARBA" id="ARBA00022884"/>
    </source>
</evidence>
<evidence type="ECO:0000313" key="15">
    <source>
        <dbReference type="EMBL" id="EFY03978.1"/>
    </source>
</evidence>
<dbReference type="GO" id="GO:0003677">
    <property type="term" value="F:DNA binding"/>
    <property type="evidence" value="ECO:0007669"/>
    <property type="project" value="UniProtKB-UniRule"/>
</dbReference>
<feature type="binding site" evidence="13">
    <location>
        <position position="726"/>
    </location>
    <ligand>
        <name>Mg(2+)</name>
        <dbReference type="ChEBI" id="CHEBI:18420"/>
        <label>2</label>
    </ligand>
</feature>
<dbReference type="GO" id="GO:0003723">
    <property type="term" value="F:RNA binding"/>
    <property type="evidence" value="ECO:0007669"/>
    <property type="project" value="UniProtKB-UniRule"/>
</dbReference>
<dbReference type="EMBL" id="AEVN01000113">
    <property type="protein sequence ID" value="EFY03978.1"/>
    <property type="molecule type" value="Genomic_DNA"/>
</dbReference>
<evidence type="ECO:0000256" key="12">
    <source>
        <dbReference type="ARBA" id="ARBA00046380"/>
    </source>
</evidence>
<keyword evidence="5 13" id="KW-0255">Endonuclease</keyword>
<dbReference type="AlphaFoldDB" id="E8LGQ1"/>
<comment type="similarity">
    <text evidence="2">Belongs to the CRISPR-associated protein Cas9 family. Subtype II-A subfamily.</text>
</comment>
<feature type="domain" description="HNH Cas9-type" evidence="14">
    <location>
        <begin position="511"/>
        <end position="667"/>
    </location>
</feature>
<dbReference type="GO" id="GO:0004519">
    <property type="term" value="F:endonuclease activity"/>
    <property type="evidence" value="ECO:0007669"/>
    <property type="project" value="UniProtKB-UniRule"/>
</dbReference>
<feature type="binding site" evidence="13">
    <location>
        <position position="507"/>
    </location>
    <ligand>
        <name>Mg(2+)</name>
        <dbReference type="ChEBI" id="CHEBI:18420"/>
        <label>1</label>
    </ligand>
</feature>
<dbReference type="Proteomes" id="UP000004923">
    <property type="component" value="Unassembled WGS sequence"/>
</dbReference>
<keyword evidence="10 13" id="KW-0238">DNA-binding</keyword>